<organism evidence="6 7">
    <name type="scientific">Aporhodopirellula rubra</name>
    <dbReference type="NCBI Taxonomy" id="980271"/>
    <lineage>
        <taxon>Bacteria</taxon>
        <taxon>Pseudomonadati</taxon>
        <taxon>Planctomycetota</taxon>
        <taxon>Planctomycetia</taxon>
        <taxon>Pirellulales</taxon>
        <taxon>Pirellulaceae</taxon>
        <taxon>Aporhodopirellula</taxon>
    </lineage>
</organism>
<evidence type="ECO:0000256" key="3">
    <source>
        <dbReference type="SAM" id="MobiDB-lite"/>
    </source>
</evidence>
<proteinExistence type="inferred from homology"/>
<dbReference type="Gene3D" id="3.40.720.10">
    <property type="entry name" value="Alkaline Phosphatase, subunit A"/>
    <property type="match status" value="1"/>
</dbReference>
<evidence type="ECO:0000256" key="2">
    <source>
        <dbReference type="ARBA" id="ARBA00022801"/>
    </source>
</evidence>
<evidence type="ECO:0000313" key="7">
    <source>
        <dbReference type="Proteomes" id="UP000536179"/>
    </source>
</evidence>
<dbReference type="Proteomes" id="UP000536179">
    <property type="component" value="Unassembled WGS sequence"/>
</dbReference>
<dbReference type="AlphaFoldDB" id="A0A7W5E335"/>
<comment type="similarity">
    <text evidence="1">Belongs to the sulfatase family.</text>
</comment>
<dbReference type="EMBL" id="JACHXU010000022">
    <property type="protein sequence ID" value="MBB3209311.1"/>
    <property type="molecule type" value="Genomic_DNA"/>
</dbReference>
<sequence length="545" mass="62353">MMRLVVGLLSSTLFCVVAASAAEKPNIILLFADDISARELPPYGSSVWSPPEGGDTSDMKYRAKTPVLNRLAEEGCWVTTAWATTVCSPSRAMMMTGRYAHRHKWWTNGDIGEVQRRDGVYEKWPLYESSPLQIGHIARQAGYGTYWAGKTQMVGDLQKFGFDEGCFTPGNLSDKDNPYTDFKHTYVNREGQRVLLNVDTGEPADTYMQHGWYWYPHVRLMNHPDSDQTFQWWPNTPESRESFGPHTYGPDVELEFVFDYMDRQHAADAPFFIYHCSHLGHDAFDWFHPDVNTKWPGAPIVKWDGSAYERVEPQISGDEGVYDTHGTVSEPGIHNHVNYLDYQMWLYRKKLDELGIADNTIVIFCADNGTSGYGKHQSDRQKGTHVPLIIYAPGMTKQGRQDILVNLADFLPTIAEIVGVEIPADYPIDGESLWPFLTTDKTTHRDWIYAYRGADQLIRSQYLMRDGWGRWWDVREQPEDLISYPQIDDWNDALELHRSERERLMKIMAPFDMHATEHDAPGTPPNPNAVRGKKSKSKKTNKSVK</sequence>
<dbReference type="SUPFAM" id="SSF53649">
    <property type="entry name" value="Alkaline phosphatase-like"/>
    <property type="match status" value="1"/>
</dbReference>
<feature type="region of interest" description="Disordered" evidence="3">
    <location>
        <begin position="515"/>
        <end position="545"/>
    </location>
</feature>
<dbReference type="InterPro" id="IPR017850">
    <property type="entry name" value="Alkaline_phosphatase_core_sf"/>
</dbReference>
<dbReference type="InterPro" id="IPR050738">
    <property type="entry name" value="Sulfatase"/>
</dbReference>
<reference evidence="6 7" key="1">
    <citation type="submission" date="2020-08" db="EMBL/GenBank/DDBJ databases">
        <title>Genomic Encyclopedia of Type Strains, Phase III (KMG-III): the genomes of soil and plant-associated and newly described type strains.</title>
        <authorList>
            <person name="Whitman W."/>
        </authorList>
    </citation>
    <scope>NUCLEOTIDE SEQUENCE [LARGE SCALE GENOMIC DNA]</scope>
    <source>
        <strain evidence="6 7">CECT 8075</strain>
    </source>
</reference>
<dbReference type="RefSeq" id="WP_184307797.1">
    <property type="nucleotide sequence ID" value="NZ_JACHXU010000022.1"/>
</dbReference>
<gene>
    <name evidence="6" type="ORF">FHS27_005151</name>
</gene>
<keyword evidence="4" id="KW-0732">Signal</keyword>
<keyword evidence="2" id="KW-0378">Hydrolase</keyword>
<comment type="caution">
    <text evidence="6">The sequence shown here is derived from an EMBL/GenBank/DDBJ whole genome shotgun (WGS) entry which is preliminary data.</text>
</comment>
<feature type="chain" id="PRO_5030799162" evidence="4">
    <location>
        <begin position="22"/>
        <end position="545"/>
    </location>
</feature>
<feature type="signal peptide" evidence="4">
    <location>
        <begin position="1"/>
        <end position="21"/>
    </location>
</feature>
<feature type="domain" description="Sulfatase N-terminal" evidence="5">
    <location>
        <begin position="25"/>
        <end position="420"/>
    </location>
</feature>
<dbReference type="PANTHER" id="PTHR42693">
    <property type="entry name" value="ARYLSULFATASE FAMILY MEMBER"/>
    <property type="match status" value="1"/>
</dbReference>
<evidence type="ECO:0000256" key="4">
    <source>
        <dbReference type="SAM" id="SignalP"/>
    </source>
</evidence>
<dbReference type="PANTHER" id="PTHR42693:SF53">
    <property type="entry name" value="ENDO-4-O-SULFATASE"/>
    <property type="match status" value="1"/>
</dbReference>
<name>A0A7W5E335_9BACT</name>
<evidence type="ECO:0000313" key="6">
    <source>
        <dbReference type="EMBL" id="MBB3209311.1"/>
    </source>
</evidence>
<evidence type="ECO:0000256" key="1">
    <source>
        <dbReference type="ARBA" id="ARBA00008779"/>
    </source>
</evidence>
<dbReference type="Pfam" id="PF00884">
    <property type="entry name" value="Sulfatase"/>
    <property type="match status" value="1"/>
</dbReference>
<dbReference type="InterPro" id="IPR000917">
    <property type="entry name" value="Sulfatase_N"/>
</dbReference>
<evidence type="ECO:0000259" key="5">
    <source>
        <dbReference type="Pfam" id="PF00884"/>
    </source>
</evidence>
<feature type="compositionally biased region" description="Basic residues" evidence="3">
    <location>
        <begin position="531"/>
        <end position="545"/>
    </location>
</feature>
<dbReference type="GO" id="GO:0004065">
    <property type="term" value="F:arylsulfatase activity"/>
    <property type="evidence" value="ECO:0007669"/>
    <property type="project" value="TreeGrafter"/>
</dbReference>
<accession>A0A7W5E335</accession>
<protein>
    <submittedName>
        <fullName evidence="6">Arylsulfatase A-like enzyme</fullName>
    </submittedName>
</protein>
<keyword evidence="7" id="KW-1185">Reference proteome</keyword>